<sequence>MTLRRSQGVWLLIDDDRLQQRAAVSDASHHNCNYLNLDWRARSFDVSMDDPPGSKGRYNAVGNGSGSHHGSSRHGSQAEEGGSNHGHFHKKSLSFPALVVLIFYGVSGGPFGMEEAVAAGGPLLTLLGLVLLPLAWSIPEALVTAELSTAFPEASGFVAWVSAAFGPYWGFMEGYWSWLSGVADNSLYAVLILDYVLRLLDPDSPLMEGLPRAAFLLATCALLTMLNLRGLQFVGRTAILVCVFSLLPFIIMSCWGLKGYQYPSNWLDLPAGGLQAVEWGTLLNVMFWNLNYWDSAASFAGEVDNPGRAFPRAMACCIVLVVLSGALPILAGTGVSANPDYALWEDGYFEAAATAVGGPWLGLWVVIAAAVSNVGLFEAEMSSDSMQLMGMADRGMVPKVLGRRTKSGSPLVATLLSATGVLLLGFLSFSAIVEILNSLYVFAELLEFAAFIKLRMDRPDLPRPFRVPLSTTGCIVML</sequence>
<dbReference type="InterPro" id="IPR002293">
    <property type="entry name" value="AA/rel_permease1"/>
</dbReference>
<gene>
    <name evidence="10" type="ORF">JKP88DRAFT_329418</name>
</gene>
<feature type="transmembrane region" description="Helical" evidence="9">
    <location>
        <begin position="209"/>
        <end position="226"/>
    </location>
</feature>
<evidence type="ECO:0000313" key="10">
    <source>
        <dbReference type="EMBL" id="KAG5178672.1"/>
    </source>
</evidence>
<keyword evidence="4 9" id="KW-0812">Transmembrane</keyword>
<keyword evidence="3" id="KW-1003">Cell membrane</keyword>
<evidence type="ECO:0000313" key="11">
    <source>
        <dbReference type="Proteomes" id="UP000664859"/>
    </source>
</evidence>
<dbReference type="PANTHER" id="PTHR45826:SF2">
    <property type="entry name" value="AMINO ACID TRANSPORTER"/>
    <property type="match status" value="1"/>
</dbReference>
<evidence type="ECO:0000256" key="2">
    <source>
        <dbReference type="ARBA" id="ARBA00022448"/>
    </source>
</evidence>
<proteinExistence type="inferred from homology"/>
<dbReference type="AlphaFoldDB" id="A0A835YRE6"/>
<evidence type="ECO:0000256" key="9">
    <source>
        <dbReference type="SAM" id="Phobius"/>
    </source>
</evidence>
<dbReference type="InterPro" id="IPR044566">
    <property type="entry name" value="RMV1-like"/>
</dbReference>
<dbReference type="GO" id="GO:0005886">
    <property type="term" value="C:plasma membrane"/>
    <property type="evidence" value="ECO:0007669"/>
    <property type="project" value="UniProtKB-SubCell"/>
</dbReference>
<dbReference type="GO" id="GO:0015203">
    <property type="term" value="F:polyamine transmembrane transporter activity"/>
    <property type="evidence" value="ECO:0007669"/>
    <property type="project" value="UniProtKB-ARBA"/>
</dbReference>
<evidence type="ECO:0000256" key="8">
    <source>
        <dbReference type="SAM" id="MobiDB-lite"/>
    </source>
</evidence>
<evidence type="ECO:0000256" key="3">
    <source>
        <dbReference type="ARBA" id="ARBA00022475"/>
    </source>
</evidence>
<keyword evidence="2" id="KW-0813">Transport</keyword>
<feature type="transmembrane region" description="Helical" evidence="9">
    <location>
        <begin position="93"/>
        <end position="113"/>
    </location>
</feature>
<feature type="transmembrane region" description="Helical" evidence="9">
    <location>
        <begin position="411"/>
        <end position="433"/>
    </location>
</feature>
<dbReference type="Pfam" id="PF13520">
    <property type="entry name" value="AA_permease_2"/>
    <property type="match status" value="1"/>
</dbReference>
<keyword evidence="6 9" id="KW-0472">Membrane</keyword>
<protein>
    <submittedName>
        <fullName evidence="10">Amino acid permease-domain-containing protein</fullName>
    </submittedName>
</protein>
<feature type="compositionally biased region" description="Low complexity" evidence="8">
    <location>
        <begin position="66"/>
        <end position="75"/>
    </location>
</feature>
<feature type="transmembrane region" description="Helical" evidence="9">
    <location>
        <begin position="313"/>
        <end position="331"/>
    </location>
</feature>
<comment type="caution">
    <text evidence="10">The sequence shown here is derived from an EMBL/GenBank/DDBJ whole genome shotgun (WGS) entry which is preliminary data.</text>
</comment>
<name>A0A835YRE6_9STRA</name>
<evidence type="ECO:0000256" key="1">
    <source>
        <dbReference type="ARBA" id="ARBA00004651"/>
    </source>
</evidence>
<evidence type="ECO:0000256" key="6">
    <source>
        <dbReference type="ARBA" id="ARBA00023136"/>
    </source>
</evidence>
<feature type="transmembrane region" description="Helical" evidence="9">
    <location>
        <begin position="119"/>
        <end position="138"/>
    </location>
</feature>
<feature type="transmembrane region" description="Helical" evidence="9">
    <location>
        <begin position="150"/>
        <end position="169"/>
    </location>
</feature>
<keyword evidence="5 9" id="KW-1133">Transmembrane helix</keyword>
<dbReference type="FunFam" id="1.20.1740.10:FF:000041">
    <property type="entry name" value="Amino acid permease, putative"/>
    <property type="match status" value="1"/>
</dbReference>
<comment type="subcellular location">
    <subcellularLocation>
        <location evidence="1">Cell membrane</location>
        <topology evidence="1">Multi-pass membrane protein</topology>
    </subcellularLocation>
</comment>
<dbReference type="PANTHER" id="PTHR45826">
    <property type="entry name" value="POLYAMINE TRANSPORTER PUT1"/>
    <property type="match status" value="1"/>
</dbReference>
<evidence type="ECO:0000256" key="4">
    <source>
        <dbReference type="ARBA" id="ARBA00022692"/>
    </source>
</evidence>
<feature type="transmembrane region" description="Helical" evidence="9">
    <location>
        <begin position="238"/>
        <end position="257"/>
    </location>
</feature>
<dbReference type="EMBL" id="JAFCMP010000514">
    <property type="protein sequence ID" value="KAG5178672.1"/>
    <property type="molecule type" value="Genomic_DNA"/>
</dbReference>
<dbReference type="OrthoDB" id="5982228at2759"/>
<evidence type="ECO:0000256" key="5">
    <source>
        <dbReference type="ARBA" id="ARBA00022989"/>
    </source>
</evidence>
<evidence type="ECO:0000256" key="7">
    <source>
        <dbReference type="ARBA" id="ARBA00024041"/>
    </source>
</evidence>
<accession>A0A835YRE6</accession>
<reference evidence="10" key="1">
    <citation type="submission" date="2021-02" db="EMBL/GenBank/DDBJ databases">
        <title>First Annotated Genome of the Yellow-green Alga Tribonema minus.</title>
        <authorList>
            <person name="Mahan K.M."/>
        </authorList>
    </citation>
    <scope>NUCLEOTIDE SEQUENCE</scope>
    <source>
        <strain evidence="10">UTEX B ZZ1240</strain>
    </source>
</reference>
<organism evidence="10 11">
    <name type="scientific">Tribonema minus</name>
    <dbReference type="NCBI Taxonomy" id="303371"/>
    <lineage>
        <taxon>Eukaryota</taxon>
        <taxon>Sar</taxon>
        <taxon>Stramenopiles</taxon>
        <taxon>Ochrophyta</taxon>
        <taxon>PX clade</taxon>
        <taxon>Xanthophyceae</taxon>
        <taxon>Tribonematales</taxon>
        <taxon>Tribonemataceae</taxon>
        <taxon>Tribonema</taxon>
    </lineage>
</organism>
<feature type="region of interest" description="Disordered" evidence="8">
    <location>
        <begin position="52"/>
        <end position="86"/>
    </location>
</feature>
<dbReference type="Proteomes" id="UP000664859">
    <property type="component" value="Unassembled WGS sequence"/>
</dbReference>
<feature type="transmembrane region" description="Helical" evidence="9">
    <location>
        <begin position="351"/>
        <end position="377"/>
    </location>
</feature>
<dbReference type="PIRSF" id="PIRSF006060">
    <property type="entry name" value="AA_transporter"/>
    <property type="match status" value="1"/>
</dbReference>
<dbReference type="Gene3D" id="1.20.1740.10">
    <property type="entry name" value="Amino acid/polyamine transporter I"/>
    <property type="match status" value="1"/>
</dbReference>
<comment type="similarity">
    <text evidence="7">Belongs to the amino acid-polyamine-organocation (APC) superfamily. Polyamine:cation symporter (PHS) (TC 2.A.3.12) family.</text>
</comment>
<keyword evidence="11" id="KW-1185">Reference proteome</keyword>